<reference evidence="1 2" key="1">
    <citation type="submission" date="2017-06" db="EMBL/GenBank/DDBJ databases">
        <authorList>
            <person name="Apiz-Saab J."/>
            <person name="Gonzalez-Montes K.M."/>
            <person name="Diaz-Perez J."/>
            <person name="Fuentes-Cruz G.A."/>
            <person name="Fuster-Rivera J.M."/>
            <person name="Gonzalez-Espada L.V."/>
            <person name="Gonzalez-Perez P.D."/>
            <person name="Hernandez-Morales C.S."/>
            <person name="Hernandez-Rivera R."/>
            <person name="Herrera-DelValle R.J."/>
            <person name="Jaramillo-Criado J.A."/>
            <person name="Lama-Diaz J.M."/>
            <person name="Llavona-Feo P.M."/>
            <person name="Medina-Barreto M.A."/>
            <person name="Melendez-Ortiz M.Y."/>
            <person name="Melendez-Rivera C.M."/>
            <person name="Mercado-Andino A.K."/>
            <person name="Mercado-Delgado A.J."/>
            <person name="Ortiz-DeArmas J.I."/>
            <person name="Ortiz-Ortiz C.P."/>
            <person name="Quesada-Gordillo A.M."/>
            <person name="Fernandez-Martinez M."/>
            <person name="Vazquez E."/>
            <person name="Rubin M.R."/>
            <person name="Stoner T.H."/>
            <person name="Garlena R.A."/>
            <person name="Russell D.A."/>
            <person name="Pope W.H."/>
            <person name="Jacobs-Sera D."/>
            <person name="Hatfull G.F."/>
        </authorList>
    </citation>
    <scope>NUCLEOTIDE SEQUENCE [LARGE SCALE GENOMIC DNA]</scope>
</reference>
<organism evidence="1 2">
    <name type="scientific">Mycobacterium phage GuuelaD</name>
    <dbReference type="NCBI Taxonomy" id="2015819"/>
    <lineage>
        <taxon>Viruses</taxon>
        <taxon>Duplodnaviria</taxon>
        <taxon>Heunggongvirae</taxon>
        <taxon>Uroviricota</taxon>
        <taxon>Caudoviricetes</taxon>
        <taxon>Vilmaviridae</taxon>
        <taxon>Lclasvirinae</taxon>
        <taxon>Faithunavirus</taxon>
        <taxon>Faithunavirus guuelaD</taxon>
    </lineage>
</organism>
<keyword evidence="2" id="KW-1185">Reference proteome</keyword>
<accession>A0A286MQM1</accession>
<dbReference type="KEGG" id="vg:63209653"/>
<evidence type="ECO:0000313" key="2">
    <source>
        <dbReference type="Proteomes" id="UP000225984"/>
    </source>
</evidence>
<dbReference type="GeneID" id="63209653"/>
<protein>
    <submittedName>
        <fullName evidence="1">Uncharacterized protein</fullName>
    </submittedName>
</protein>
<dbReference type="RefSeq" id="YP_010013081.1">
    <property type="nucleotide sequence ID" value="NC_053508.1"/>
</dbReference>
<dbReference type="Proteomes" id="UP000225984">
    <property type="component" value="Segment"/>
</dbReference>
<gene>
    <name evidence="1" type="primary">123</name>
    <name evidence="1" type="ORF">SEA_GUUELAD_123</name>
</gene>
<name>A0A286MQM1_9CAUD</name>
<dbReference type="EMBL" id="MF324910">
    <property type="protein sequence ID" value="ASW31546.1"/>
    <property type="molecule type" value="Genomic_DNA"/>
</dbReference>
<proteinExistence type="predicted"/>
<evidence type="ECO:0000313" key="1">
    <source>
        <dbReference type="EMBL" id="ASW31546.1"/>
    </source>
</evidence>
<sequence>MYDTCMSNRKPGSPEARLDQVRHLAETADWQSKAATPQLFHQFILSILDATGDWTDVGEFDK</sequence>